<dbReference type="GO" id="GO:0042973">
    <property type="term" value="F:glucan endo-1,3-beta-D-glucosidase activity"/>
    <property type="evidence" value="ECO:0007669"/>
    <property type="project" value="UniProtKB-EC"/>
</dbReference>
<gene>
    <name evidence="12" type="ORF">KHLLAP_LOCUS808</name>
</gene>
<evidence type="ECO:0000256" key="6">
    <source>
        <dbReference type="ARBA" id="ARBA00023295"/>
    </source>
</evidence>
<evidence type="ECO:0000256" key="7">
    <source>
        <dbReference type="ARBA" id="ARBA00023316"/>
    </source>
</evidence>
<feature type="compositionally biased region" description="Polar residues" evidence="8">
    <location>
        <begin position="101"/>
        <end position="114"/>
    </location>
</feature>
<feature type="domain" description="Cell wall protein YJL171C/Tos1 C-terminal" evidence="10">
    <location>
        <begin position="214"/>
        <end position="441"/>
    </location>
</feature>
<accession>A0AAI8YD37</accession>
<evidence type="ECO:0000259" key="10">
    <source>
        <dbReference type="Pfam" id="PF10287"/>
    </source>
</evidence>
<reference evidence="12" key="1">
    <citation type="submission" date="2023-10" db="EMBL/GenBank/DDBJ databases">
        <authorList>
            <person name="Hackl T."/>
        </authorList>
    </citation>
    <scope>NUCLEOTIDE SEQUENCE</scope>
</reference>
<feature type="region of interest" description="Disordered" evidence="8">
    <location>
        <begin position="100"/>
        <end position="134"/>
    </location>
</feature>
<dbReference type="InterPro" id="IPR018807">
    <property type="entry name" value="YJL171C/Tos1_N"/>
</dbReference>
<dbReference type="EMBL" id="CAUWAG010000003">
    <property type="protein sequence ID" value="CAJ2500340.1"/>
    <property type="molecule type" value="Genomic_DNA"/>
</dbReference>
<evidence type="ECO:0000259" key="11">
    <source>
        <dbReference type="Pfam" id="PF10290"/>
    </source>
</evidence>
<name>A0AAI8YD37_9PEZI</name>
<evidence type="ECO:0000256" key="3">
    <source>
        <dbReference type="ARBA" id="ARBA00012780"/>
    </source>
</evidence>
<keyword evidence="4 9" id="KW-0732">Signal</keyword>
<feature type="domain" description="Cell wall protein YJL171C/Tos1 N-terminal" evidence="11">
    <location>
        <begin position="41"/>
        <end position="101"/>
    </location>
</feature>
<evidence type="ECO:0000313" key="13">
    <source>
        <dbReference type="Proteomes" id="UP001295740"/>
    </source>
</evidence>
<evidence type="ECO:0000256" key="9">
    <source>
        <dbReference type="SAM" id="SignalP"/>
    </source>
</evidence>
<dbReference type="GO" id="GO:0071555">
    <property type="term" value="P:cell wall organization"/>
    <property type="evidence" value="ECO:0007669"/>
    <property type="project" value="UniProtKB-KW"/>
</dbReference>
<keyword evidence="7" id="KW-0961">Cell wall biogenesis/degradation</keyword>
<dbReference type="GO" id="GO:0009277">
    <property type="term" value="C:fungal-type cell wall"/>
    <property type="evidence" value="ECO:0007669"/>
    <property type="project" value="TreeGrafter"/>
</dbReference>
<feature type="chain" id="PRO_5042579073" description="glucan endo-1,3-beta-D-glucosidase" evidence="9">
    <location>
        <begin position="19"/>
        <end position="459"/>
    </location>
</feature>
<dbReference type="InterPro" id="IPR018805">
    <property type="entry name" value="YJL171C/Tos1_C"/>
</dbReference>
<evidence type="ECO:0000256" key="8">
    <source>
        <dbReference type="SAM" id="MobiDB-lite"/>
    </source>
</evidence>
<dbReference type="PANTHER" id="PTHR31737:SF2">
    <property type="entry name" value="PROTEIN TOS1"/>
    <property type="match status" value="1"/>
</dbReference>
<dbReference type="Proteomes" id="UP001295740">
    <property type="component" value="Unassembled WGS sequence"/>
</dbReference>
<protein>
    <recommendedName>
        <fullName evidence="3">glucan endo-1,3-beta-D-glucosidase</fullName>
        <ecNumber evidence="3">3.2.1.39</ecNumber>
    </recommendedName>
</protein>
<feature type="region of interest" description="Disordered" evidence="8">
    <location>
        <begin position="160"/>
        <end position="210"/>
    </location>
</feature>
<evidence type="ECO:0000256" key="5">
    <source>
        <dbReference type="ARBA" id="ARBA00022801"/>
    </source>
</evidence>
<keyword evidence="5" id="KW-0378">Hydrolase</keyword>
<dbReference type="Pfam" id="PF10290">
    <property type="entry name" value="YJL171C_Tos1_N"/>
    <property type="match status" value="1"/>
</dbReference>
<evidence type="ECO:0000256" key="4">
    <source>
        <dbReference type="ARBA" id="ARBA00022729"/>
    </source>
</evidence>
<organism evidence="12 13">
    <name type="scientific">Anthostomella pinea</name>
    <dbReference type="NCBI Taxonomy" id="933095"/>
    <lineage>
        <taxon>Eukaryota</taxon>
        <taxon>Fungi</taxon>
        <taxon>Dikarya</taxon>
        <taxon>Ascomycota</taxon>
        <taxon>Pezizomycotina</taxon>
        <taxon>Sordariomycetes</taxon>
        <taxon>Xylariomycetidae</taxon>
        <taxon>Xylariales</taxon>
        <taxon>Xylariaceae</taxon>
        <taxon>Anthostomella</taxon>
    </lineage>
</organism>
<feature type="signal peptide" evidence="9">
    <location>
        <begin position="1"/>
        <end position="18"/>
    </location>
</feature>
<dbReference type="Pfam" id="PF10287">
    <property type="entry name" value="YJL171C_Tos1_C"/>
    <property type="match status" value="1"/>
</dbReference>
<dbReference type="EC" id="3.2.1.39" evidence="3"/>
<proteinExistence type="inferred from homology"/>
<feature type="compositionally biased region" description="Polar residues" evidence="8">
    <location>
        <begin position="162"/>
        <end position="172"/>
    </location>
</feature>
<dbReference type="AlphaFoldDB" id="A0AAI8YD37"/>
<keyword evidence="13" id="KW-1185">Reference proteome</keyword>
<feature type="compositionally biased region" description="Low complexity" evidence="8">
    <location>
        <begin position="173"/>
        <end position="205"/>
    </location>
</feature>
<evidence type="ECO:0000313" key="12">
    <source>
        <dbReference type="EMBL" id="CAJ2500340.1"/>
    </source>
</evidence>
<comment type="caution">
    <text evidence="12">The sequence shown here is derived from an EMBL/GenBank/DDBJ whole genome shotgun (WGS) entry which is preliminary data.</text>
</comment>
<keyword evidence="6" id="KW-0326">Glycosidase</keyword>
<dbReference type="PANTHER" id="PTHR31737">
    <property type="entry name" value="PROTEIN TOS1"/>
    <property type="match status" value="1"/>
</dbReference>
<evidence type="ECO:0000256" key="2">
    <source>
        <dbReference type="ARBA" id="ARBA00006055"/>
    </source>
</evidence>
<evidence type="ECO:0000256" key="1">
    <source>
        <dbReference type="ARBA" id="ARBA00000382"/>
    </source>
</evidence>
<comment type="catalytic activity">
    <reaction evidence="1">
        <text>Hydrolysis of (1-&gt;3)-beta-D-glucosidic linkages in (1-&gt;3)-beta-D-glucans.</text>
        <dbReference type="EC" id="3.2.1.39"/>
    </reaction>
</comment>
<comment type="similarity">
    <text evidence="2">Belongs to the PGA52 family.</text>
</comment>
<feature type="compositionally biased region" description="Basic residues" evidence="8">
    <location>
        <begin position="115"/>
        <end position="131"/>
    </location>
</feature>
<sequence>MKYTAALLAGGAASVAHASAFCANAVQDTIGNYYCPGAVAQIKYTGLDIPGKYRKVASMDNSGLCIFEDQTYSGPIAPYDEDLSLQFRGPMVLSNVAVYHPTSSNSKRNTPRTSQSKRHGHQHKHLHKKHDQHIEEKRADMVTAVIDGITQTWENDWFGGAATSTNLDQPSIPTTEAAATPTVAAAETTPGAQPSSSQSSSSDASNTQATEASDFERTAYYCAQDGTADGLVFLANVGTDGVSGTFDNVWGSSLGYVDENGAAAASSPTVLQKRQLASNQEIAIYSDKECTNGDCGATRPKSVAYKGFAGATKIFVVEFTMPDTGETADGKNMPAFWINNGAIGRTGQYTSCNCWAGDNESPLQGSCGEFDVVEILTPGETRAKSTFHFAAGTGDSHYFDRPVNAPMTVAVVFDAASSTVSIKFLDSFDWSTSLTSDQVNAMISDESDVSKLSLMTFGR</sequence>